<name>A0A0N0DUK6_LEPPY</name>
<keyword evidence="1 2" id="KW-0812">Transmembrane</keyword>
<feature type="transmembrane region" description="Helical" evidence="1">
    <location>
        <begin position="23"/>
        <end position="44"/>
    </location>
</feature>
<dbReference type="VEuPathDB" id="TriTrypDB:LpyrH10_11_0630"/>
<evidence type="ECO:0000256" key="1">
    <source>
        <dbReference type="SAM" id="Phobius"/>
    </source>
</evidence>
<accession>A0A0N0DUK6</accession>
<gene>
    <name evidence="2" type="ORF">ABB37_05598</name>
</gene>
<reference evidence="2 3" key="1">
    <citation type="submission" date="2015-07" db="EMBL/GenBank/DDBJ databases">
        <title>High-quality genome of monoxenous trypanosomatid Leptomonas pyrrhocoris.</title>
        <authorList>
            <person name="Flegontov P."/>
            <person name="Butenko A."/>
            <person name="Firsov S."/>
            <person name="Vlcek C."/>
            <person name="Logacheva M.D."/>
            <person name="Field M."/>
            <person name="Filatov D."/>
            <person name="Flegontova O."/>
            <person name="Gerasimov E."/>
            <person name="Jackson A.P."/>
            <person name="Kelly S."/>
            <person name="Opperdoes F."/>
            <person name="O'Reilly A."/>
            <person name="Votypka J."/>
            <person name="Yurchenko V."/>
            <person name="Lukes J."/>
        </authorList>
    </citation>
    <scope>NUCLEOTIDE SEQUENCE [LARGE SCALE GENOMIC DNA]</scope>
    <source>
        <strain evidence="2">H10</strain>
    </source>
</reference>
<evidence type="ECO:0000313" key="3">
    <source>
        <dbReference type="Proteomes" id="UP000037923"/>
    </source>
</evidence>
<dbReference type="EMBL" id="LGTL01000011">
    <property type="protein sequence ID" value="KPA79068.1"/>
    <property type="molecule type" value="Genomic_DNA"/>
</dbReference>
<dbReference type="Proteomes" id="UP000037923">
    <property type="component" value="Unassembled WGS sequence"/>
</dbReference>
<keyword evidence="1" id="KW-1133">Transmembrane helix</keyword>
<keyword evidence="3" id="KW-1185">Reference proteome</keyword>
<sequence length="368" mass="40022">MDKFFTVSNSGNFVRAFQRGRRALIMLGVVAILFNICLIFGMFLQRPVHSEETEIINAAMARARESMAAEWVSADAKFKHHPSSDIVIDRGELCSLYRLRVIVVAAESEKSKLSRLLTFLATANYSKRCLPIDVEVHVLGKLSGLPPLQWVHGRYDVYVHRLHGNANPSLPFVLSDVWQPQSNFELGLPLTASTTLSRHWFQWVMEVIRQYAAVTQDHSVHLVKTDDGTLLRSPLSQSMSGVALGPPVAGTTGNAAAVVFSPLPSATTVFTAEYWMLLQAQTATGVDMDDVALATWAAFLGASATLLHGRTPQFLYPPLGTIGAFACDAAGAKAASPCSIVEELSTAGLDTLMHLPATVDMVPKMQGK</sequence>
<comment type="caution">
    <text evidence="2">The sequence shown here is derived from an EMBL/GenBank/DDBJ whole genome shotgun (WGS) entry which is preliminary data.</text>
</comment>
<dbReference type="GeneID" id="26905888"/>
<protein>
    <submittedName>
        <fullName evidence="2">Putative transmembrane protein</fullName>
    </submittedName>
</protein>
<evidence type="ECO:0000313" key="2">
    <source>
        <dbReference type="EMBL" id="KPA79068.1"/>
    </source>
</evidence>
<dbReference type="RefSeq" id="XP_015657507.1">
    <property type="nucleotide sequence ID" value="XM_015803682.1"/>
</dbReference>
<dbReference type="AlphaFoldDB" id="A0A0N0DUK6"/>
<dbReference type="OrthoDB" id="262173at2759"/>
<organism evidence="2 3">
    <name type="scientific">Leptomonas pyrrhocoris</name>
    <name type="common">Firebug parasite</name>
    <dbReference type="NCBI Taxonomy" id="157538"/>
    <lineage>
        <taxon>Eukaryota</taxon>
        <taxon>Discoba</taxon>
        <taxon>Euglenozoa</taxon>
        <taxon>Kinetoplastea</taxon>
        <taxon>Metakinetoplastina</taxon>
        <taxon>Trypanosomatida</taxon>
        <taxon>Trypanosomatidae</taxon>
        <taxon>Leishmaniinae</taxon>
        <taxon>Leptomonas</taxon>
    </lineage>
</organism>
<dbReference type="OMA" id="FPIDIAV"/>
<keyword evidence="1" id="KW-0472">Membrane</keyword>
<proteinExistence type="predicted"/>